<reference evidence="4 5" key="1">
    <citation type="submission" date="2018-03" db="EMBL/GenBank/DDBJ databases">
        <title>Genomic Encyclopedia of Archaeal and Bacterial Type Strains, Phase II (KMG-II): from individual species to whole genera.</title>
        <authorList>
            <person name="Goeker M."/>
        </authorList>
    </citation>
    <scope>NUCLEOTIDE SEQUENCE [LARGE SCALE GENOMIC DNA]</scope>
    <source>
        <strain evidence="4 5">DSM 44889</strain>
    </source>
</reference>
<dbReference type="AlphaFoldDB" id="A0A316A8A9"/>
<keyword evidence="1" id="KW-0378">Hydrolase</keyword>
<dbReference type="Proteomes" id="UP000245469">
    <property type="component" value="Unassembled WGS sequence"/>
</dbReference>
<feature type="signal peptide" evidence="3">
    <location>
        <begin position="1"/>
        <end position="15"/>
    </location>
</feature>
<proteinExistence type="predicted"/>
<dbReference type="GO" id="GO:0016787">
    <property type="term" value="F:hydrolase activity"/>
    <property type="evidence" value="ECO:0007669"/>
    <property type="project" value="UniProtKB-KW"/>
</dbReference>
<dbReference type="SUPFAM" id="SSF63817">
    <property type="entry name" value="Sortase"/>
    <property type="match status" value="1"/>
</dbReference>
<dbReference type="NCBIfam" id="NF033748">
    <property type="entry name" value="class_F_sortase"/>
    <property type="match status" value="1"/>
</dbReference>
<dbReference type="CDD" id="cd05829">
    <property type="entry name" value="Sortase_F"/>
    <property type="match status" value="1"/>
</dbReference>
<accession>A0A316A8A9</accession>
<evidence type="ECO:0000256" key="2">
    <source>
        <dbReference type="SAM" id="MobiDB-lite"/>
    </source>
</evidence>
<comment type="caution">
    <text evidence="4">The sequence shown here is derived from an EMBL/GenBank/DDBJ whole genome shotgun (WGS) entry which is preliminary data.</text>
</comment>
<organism evidence="4 5">
    <name type="scientific">Quadrisphaera granulorum</name>
    <dbReference type="NCBI Taxonomy" id="317664"/>
    <lineage>
        <taxon>Bacteria</taxon>
        <taxon>Bacillati</taxon>
        <taxon>Actinomycetota</taxon>
        <taxon>Actinomycetes</taxon>
        <taxon>Kineosporiales</taxon>
        <taxon>Kineosporiaceae</taxon>
        <taxon>Quadrisphaera</taxon>
    </lineage>
</organism>
<evidence type="ECO:0000256" key="3">
    <source>
        <dbReference type="SAM" id="SignalP"/>
    </source>
</evidence>
<dbReference type="InterPro" id="IPR005754">
    <property type="entry name" value="Sortase"/>
</dbReference>
<name>A0A316A8A9_9ACTN</name>
<gene>
    <name evidence="4" type="ORF">BXY45_10946</name>
</gene>
<dbReference type="Pfam" id="PF04203">
    <property type="entry name" value="Sortase"/>
    <property type="match status" value="1"/>
</dbReference>
<dbReference type="InterPro" id="IPR042001">
    <property type="entry name" value="Sortase_F"/>
</dbReference>
<keyword evidence="3" id="KW-0732">Signal</keyword>
<dbReference type="InterPro" id="IPR023365">
    <property type="entry name" value="Sortase_dom-sf"/>
</dbReference>
<protein>
    <submittedName>
        <fullName evidence="4">Sortase family protein</fullName>
    </submittedName>
</protein>
<evidence type="ECO:0000256" key="1">
    <source>
        <dbReference type="ARBA" id="ARBA00022801"/>
    </source>
</evidence>
<keyword evidence="5" id="KW-1185">Reference proteome</keyword>
<evidence type="ECO:0000313" key="5">
    <source>
        <dbReference type="Proteomes" id="UP000245469"/>
    </source>
</evidence>
<evidence type="ECO:0000313" key="4">
    <source>
        <dbReference type="EMBL" id="PWJ53965.1"/>
    </source>
</evidence>
<sequence>MVCVGLLAVAGSAGAAVLSGPPPELTETAVVAGASAATSAGAAAEGGSTTAPQDSTGSADGAGSVDGADGAVPAPSAVPLAAGVTVPAPTAVRVPSLGITSDLVRLGTTADGALEVPADAAQAGWFAQGVAPGAQGPAVIAGHVDSRRGPGIFADLGSIARGAEVEVDRADGSTVRFVVTGVEQVAKDAFPTQAVYGPVAGPELRLITCGGAFDEGTGHYVDNVVVYARLAQTTTS</sequence>
<dbReference type="Gene3D" id="2.40.260.10">
    <property type="entry name" value="Sortase"/>
    <property type="match status" value="1"/>
</dbReference>
<feature type="region of interest" description="Disordered" evidence="2">
    <location>
        <begin position="42"/>
        <end position="70"/>
    </location>
</feature>
<feature type="chain" id="PRO_5016436218" evidence="3">
    <location>
        <begin position="16"/>
        <end position="236"/>
    </location>
</feature>
<dbReference type="EMBL" id="QGDQ01000009">
    <property type="protein sequence ID" value="PWJ53965.1"/>
    <property type="molecule type" value="Genomic_DNA"/>
</dbReference>